<keyword evidence="5" id="KW-0788">Thiol protease</keyword>
<dbReference type="PROSITE" id="PS51935">
    <property type="entry name" value="NLPC_P60"/>
    <property type="match status" value="1"/>
</dbReference>
<evidence type="ECO:0000256" key="3">
    <source>
        <dbReference type="ARBA" id="ARBA00022729"/>
    </source>
</evidence>
<feature type="compositionally biased region" description="Low complexity" evidence="7">
    <location>
        <begin position="528"/>
        <end position="545"/>
    </location>
</feature>
<feature type="coiled-coil region" evidence="6">
    <location>
        <begin position="51"/>
        <end position="99"/>
    </location>
</feature>
<dbReference type="PANTHER" id="PTHR47053:SF1">
    <property type="entry name" value="MUREIN DD-ENDOPEPTIDASE MEPH-RELATED"/>
    <property type="match status" value="1"/>
</dbReference>
<dbReference type="InterPro" id="IPR057309">
    <property type="entry name" value="PcsB_CC"/>
</dbReference>
<feature type="signal peptide" evidence="8">
    <location>
        <begin position="1"/>
        <end position="27"/>
    </location>
</feature>
<dbReference type="InterPro" id="IPR038765">
    <property type="entry name" value="Papain-like_cys_pep_sf"/>
</dbReference>
<dbReference type="PANTHER" id="PTHR47053">
    <property type="entry name" value="MUREIN DD-ENDOPEPTIDASE MEPH-RELATED"/>
    <property type="match status" value="1"/>
</dbReference>
<evidence type="ECO:0000256" key="8">
    <source>
        <dbReference type="SAM" id="SignalP"/>
    </source>
</evidence>
<dbReference type="InterPro" id="IPR000064">
    <property type="entry name" value="NLP_P60_dom"/>
</dbReference>
<feature type="domain" description="NlpC/P60" evidence="9">
    <location>
        <begin position="544"/>
        <end position="664"/>
    </location>
</feature>
<dbReference type="EMBL" id="CADCVG010000031">
    <property type="protein sequence ID" value="CAA9448913.1"/>
    <property type="molecule type" value="Genomic_DNA"/>
</dbReference>
<dbReference type="Pfam" id="PF24568">
    <property type="entry name" value="CC_PcsB"/>
    <property type="match status" value="1"/>
</dbReference>
<dbReference type="GO" id="GO:0008234">
    <property type="term" value="F:cysteine-type peptidase activity"/>
    <property type="evidence" value="ECO:0007669"/>
    <property type="project" value="UniProtKB-KW"/>
</dbReference>
<feature type="region of interest" description="Disordered" evidence="7">
    <location>
        <begin position="474"/>
        <end position="545"/>
    </location>
</feature>
<organism evidence="10">
    <name type="scientific">uncultured Rubrobacteraceae bacterium</name>
    <dbReference type="NCBI Taxonomy" id="349277"/>
    <lineage>
        <taxon>Bacteria</taxon>
        <taxon>Bacillati</taxon>
        <taxon>Actinomycetota</taxon>
        <taxon>Rubrobacteria</taxon>
        <taxon>Rubrobacterales</taxon>
        <taxon>Rubrobacteraceae</taxon>
        <taxon>environmental samples</taxon>
    </lineage>
</organism>
<gene>
    <name evidence="10" type="ORF">AVDCRST_MAG14-691</name>
</gene>
<evidence type="ECO:0000256" key="4">
    <source>
        <dbReference type="ARBA" id="ARBA00022801"/>
    </source>
</evidence>
<dbReference type="Gene3D" id="3.90.1720.10">
    <property type="entry name" value="endopeptidase domain like (from Nostoc punctiforme)"/>
    <property type="match status" value="1"/>
</dbReference>
<sequence>MPRRVNLVMLLGLITVSVLSLGLTAGAQTAGTTEDDLLAAQEELTGIMMQKGAAEAASSNATNELNELNNEISATTGELAEADARLAESQERLSGQAQQMYVSGNVAFLDVLVGAEDFTDFTNRVTLWAQILVQEQAKLQELQAARDVVAAELDERQTLLDQRAATVADSEAQQAEAEAQEAASQEFLASLSEDLRAQLEAEQARQAEEARAIGEQALRDLEAQQAAAEQLAAEQLDAAQAQELEAAQAAAEEAASQAALAAEEKKAERQAAEQAAAQAAAAQQARLDAQNAAAAERDAALAAAAEAEEQARIAAQEAAAAREATEQAEQAAAQQREAAQQALAEQAAAAQEVLADEAATEQQQQAAAAQQALAAKAAPVQDTAGVVNPGDQFRFEGEYTINDGATVTLQDSDGTQATAIDNQNASIIEGSIVITITEALDATGGDGQLSDQGLTIADMTGITADSGEAVGQEATKGALTPPGSPTPMTTDSAQPASGDNTASGPAPSPGSPTPTTTDSAQPASGDEAAASKPAPSTASAPTASASGSAIIQEALTYMGTPYIFEGPCERNVAVDCSCFTMLVFGKFGIVLQDDPVSQYGMGTPVDGPPQAGDLVFWNEGGAGITHVGIATGNGTTIHASAFAGYVTETDIDLIPGYVGAKRLI</sequence>
<keyword evidence="6" id="KW-0175">Coiled coil</keyword>
<dbReference type="InterPro" id="IPR051202">
    <property type="entry name" value="Peptidase_C40"/>
</dbReference>
<reference evidence="10" key="1">
    <citation type="submission" date="2020-02" db="EMBL/GenBank/DDBJ databases">
        <authorList>
            <person name="Meier V. D."/>
        </authorList>
    </citation>
    <scope>NUCLEOTIDE SEQUENCE</scope>
    <source>
        <strain evidence="10">AVDCRST_MAG14</strain>
    </source>
</reference>
<name>A0A6J4QM51_9ACTN</name>
<evidence type="ECO:0000256" key="2">
    <source>
        <dbReference type="ARBA" id="ARBA00022670"/>
    </source>
</evidence>
<keyword evidence="3 8" id="KW-0732">Signal</keyword>
<feature type="compositionally biased region" description="Polar residues" evidence="7">
    <location>
        <begin position="486"/>
        <end position="500"/>
    </location>
</feature>
<keyword evidence="2" id="KW-0645">Protease</keyword>
<dbReference type="GO" id="GO:0006508">
    <property type="term" value="P:proteolysis"/>
    <property type="evidence" value="ECO:0007669"/>
    <property type="project" value="UniProtKB-KW"/>
</dbReference>
<accession>A0A6J4QM51</accession>
<protein>
    <recommendedName>
        <fullName evidence="9">NlpC/P60 domain-containing protein</fullName>
    </recommendedName>
</protein>
<proteinExistence type="inferred from homology"/>
<keyword evidence="4" id="KW-0378">Hydrolase</keyword>
<evidence type="ECO:0000256" key="5">
    <source>
        <dbReference type="ARBA" id="ARBA00022807"/>
    </source>
</evidence>
<evidence type="ECO:0000259" key="9">
    <source>
        <dbReference type="PROSITE" id="PS51935"/>
    </source>
</evidence>
<evidence type="ECO:0000256" key="7">
    <source>
        <dbReference type="SAM" id="MobiDB-lite"/>
    </source>
</evidence>
<evidence type="ECO:0000256" key="6">
    <source>
        <dbReference type="SAM" id="Coils"/>
    </source>
</evidence>
<evidence type="ECO:0000313" key="10">
    <source>
        <dbReference type="EMBL" id="CAA9448913.1"/>
    </source>
</evidence>
<feature type="region of interest" description="Disordered" evidence="7">
    <location>
        <begin position="314"/>
        <end position="336"/>
    </location>
</feature>
<evidence type="ECO:0000256" key="1">
    <source>
        <dbReference type="ARBA" id="ARBA00007074"/>
    </source>
</evidence>
<dbReference type="AlphaFoldDB" id="A0A6J4QM51"/>
<dbReference type="Pfam" id="PF00877">
    <property type="entry name" value="NLPC_P60"/>
    <property type="match status" value="1"/>
</dbReference>
<dbReference type="Gene3D" id="6.10.250.3150">
    <property type="match status" value="1"/>
</dbReference>
<feature type="chain" id="PRO_5027012898" description="NlpC/P60 domain-containing protein" evidence="8">
    <location>
        <begin position="28"/>
        <end position="664"/>
    </location>
</feature>
<comment type="similarity">
    <text evidence="1">Belongs to the peptidase C40 family.</text>
</comment>
<dbReference type="SUPFAM" id="SSF54001">
    <property type="entry name" value="Cysteine proteinases"/>
    <property type="match status" value="1"/>
</dbReference>